<feature type="transmembrane region" description="Helical" evidence="1">
    <location>
        <begin position="121"/>
        <end position="142"/>
    </location>
</feature>
<comment type="caution">
    <text evidence="2">The sequence shown here is derived from an EMBL/GenBank/DDBJ whole genome shotgun (WGS) entry which is preliminary data.</text>
</comment>
<protein>
    <recommendedName>
        <fullName evidence="4">DUF4306 domain-containing protein</fullName>
    </recommendedName>
</protein>
<evidence type="ECO:0000256" key="1">
    <source>
        <dbReference type="SAM" id="Phobius"/>
    </source>
</evidence>
<keyword evidence="1" id="KW-0472">Membrane</keyword>
<sequence>MKPAFLLVLMFALLFLGELLTAVYLYLDRYGFSVQKITQYIHGNPEMFIQKKSFTGLLEIHLPHFIAVSVMFFVIYHFFYFFPVKKLYFIAAGITFVFIFLNFAIPFVILTNENVAFTKIFTFLIFIGASVFAFVLSALFTLRKIYQKC</sequence>
<evidence type="ECO:0000313" key="2">
    <source>
        <dbReference type="EMBL" id="MBK3333266.1"/>
    </source>
</evidence>
<name>A0ABS1GK42_9AQUI</name>
<evidence type="ECO:0008006" key="4">
    <source>
        <dbReference type="Google" id="ProtNLM"/>
    </source>
</evidence>
<dbReference type="RefSeq" id="WP_200674789.1">
    <property type="nucleotide sequence ID" value="NZ_JAACYA010000002.1"/>
</dbReference>
<organism evidence="2 3">
    <name type="scientific">Persephonella atlantica</name>
    <dbReference type="NCBI Taxonomy" id="2699429"/>
    <lineage>
        <taxon>Bacteria</taxon>
        <taxon>Pseudomonadati</taxon>
        <taxon>Aquificota</taxon>
        <taxon>Aquificia</taxon>
        <taxon>Aquificales</taxon>
        <taxon>Hydrogenothermaceae</taxon>
        <taxon>Persephonella</taxon>
    </lineage>
</organism>
<accession>A0ABS1GK42</accession>
<feature type="transmembrane region" description="Helical" evidence="1">
    <location>
        <begin position="87"/>
        <end position="109"/>
    </location>
</feature>
<feature type="transmembrane region" description="Helical" evidence="1">
    <location>
        <begin position="60"/>
        <end position="80"/>
    </location>
</feature>
<dbReference type="EMBL" id="JAACYA010000002">
    <property type="protein sequence ID" value="MBK3333266.1"/>
    <property type="molecule type" value="Genomic_DNA"/>
</dbReference>
<reference evidence="2 3" key="1">
    <citation type="journal article" date="2021" name="Syst. Appl. Microbiol.">
        <title>Persephonella atlantica sp. nov.: How to adapt to physico-chemical gradients in high temperature hydrothermal habitats.</title>
        <authorList>
            <person name="Francois D.X."/>
            <person name="Godfroy A."/>
            <person name="Mathien C."/>
            <person name="Aube J."/>
            <person name="Cathalot C."/>
            <person name="Lesongeur F."/>
            <person name="L'Haridon S."/>
            <person name="Philippon X."/>
            <person name="Roussel E.G."/>
        </authorList>
    </citation>
    <scope>NUCLEOTIDE SEQUENCE [LARGE SCALE GENOMIC DNA]</scope>
    <source>
        <strain evidence="2 3">MO1340</strain>
    </source>
</reference>
<evidence type="ECO:0000313" key="3">
    <source>
        <dbReference type="Proteomes" id="UP000772812"/>
    </source>
</evidence>
<dbReference type="Proteomes" id="UP000772812">
    <property type="component" value="Unassembled WGS sequence"/>
</dbReference>
<keyword evidence="1" id="KW-1133">Transmembrane helix</keyword>
<keyword evidence="3" id="KW-1185">Reference proteome</keyword>
<proteinExistence type="predicted"/>
<keyword evidence="1" id="KW-0812">Transmembrane</keyword>
<gene>
    <name evidence="2" type="ORF">GWK41_09305</name>
</gene>